<dbReference type="RefSeq" id="WP_184710962.1">
    <property type="nucleotide sequence ID" value="NZ_JACHKZ010000031.1"/>
</dbReference>
<evidence type="ECO:0000256" key="2">
    <source>
        <dbReference type="ARBA" id="ARBA00023172"/>
    </source>
</evidence>
<gene>
    <name evidence="4" type="ORF">HNP33_003611</name>
</gene>
<dbReference type="InterPro" id="IPR013762">
    <property type="entry name" value="Integrase-like_cat_sf"/>
</dbReference>
<dbReference type="InterPro" id="IPR002104">
    <property type="entry name" value="Integrase_catalytic"/>
</dbReference>
<accession>A0ABR6RK10</accession>
<feature type="domain" description="Tyr recombinase" evidence="3">
    <location>
        <begin position="172"/>
        <end position="366"/>
    </location>
</feature>
<keyword evidence="5" id="KW-1185">Reference proteome</keyword>
<evidence type="ECO:0000313" key="4">
    <source>
        <dbReference type="EMBL" id="MBB6579498.1"/>
    </source>
</evidence>
<organism evidence="4 5">
    <name type="scientific">Comamonas odontotermitis</name>
    <dbReference type="NCBI Taxonomy" id="379895"/>
    <lineage>
        <taxon>Bacteria</taxon>
        <taxon>Pseudomonadati</taxon>
        <taxon>Pseudomonadota</taxon>
        <taxon>Betaproteobacteria</taxon>
        <taxon>Burkholderiales</taxon>
        <taxon>Comamonadaceae</taxon>
        <taxon>Comamonas</taxon>
    </lineage>
</organism>
<evidence type="ECO:0000313" key="5">
    <source>
        <dbReference type="Proteomes" id="UP000562492"/>
    </source>
</evidence>
<dbReference type="EMBL" id="JACHKZ010000031">
    <property type="protein sequence ID" value="MBB6579498.1"/>
    <property type="molecule type" value="Genomic_DNA"/>
</dbReference>
<dbReference type="SUPFAM" id="SSF56349">
    <property type="entry name" value="DNA breaking-rejoining enzymes"/>
    <property type="match status" value="1"/>
</dbReference>
<reference evidence="4 5" key="1">
    <citation type="submission" date="2020-08" db="EMBL/GenBank/DDBJ databases">
        <title>Functional genomics of gut bacteria from endangered species of beetles.</title>
        <authorList>
            <person name="Carlos-Shanley C."/>
        </authorList>
    </citation>
    <scope>NUCLEOTIDE SEQUENCE [LARGE SCALE GENOMIC DNA]</scope>
    <source>
        <strain evidence="4 5">S00124</strain>
    </source>
</reference>
<evidence type="ECO:0000259" key="3">
    <source>
        <dbReference type="PROSITE" id="PS51898"/>
    </source>
</evidence>
<dbReference type="SUPFAM" id="SSF47823">
    <property type="entry name" value="lambda integrase-like, N-terminal domain"/>
    <property type="match status" value="1"/>
</dbReference>
<comment type="caution">
    <text evidence="4">The sequence shown here is derived from an EMBL/GenBank/DDBJ whole genome shotgun (WGS) entry which is preliminary data.</text>
</comment>
<protein>
    <submittedName>
        <fullName evidence="4">Integrase</fullName>
    </submittedName>
</protein>
<dbReference type="Proteomes" id="UP000562492">
    <property type="component" value="Unassembled WGS sequence"/>
</dbReference>
<evidence type="ECO:0000256" key="1">
    <source>
        <dbReference type="ARBA" id="ARBA00023125"/>
    </source>
</evidence>
<dbReference type="Pfam" id="PF00589">
    <property type="entry name" value="Phage_integrase"/>
    <property type="match status" value="1"/>
</dbReference>
<proteinExistence type="predicted"/>
<dbReference type="CDD" id="cd00799">
    <property type="entry name" value="INT_Cre_C"/>
    <property type="match status" value="1"/>
</dbReference>
<keyword evidence="1" id="KW-0238">DNA-binding</keyword>
<keyword evidence="2" id="KW-0233">DNA recombination</keyword>
<sequence length="374" mass="40410">MKSNIPRQGVLQPLLATLPATDVPPLQADALSQAARAALDALRLEAESANTTHSYQGALRYWAAWYWLRYGQAIALPLPTTVVLQFIADHGERVAESGLVCDLPASIDAQLVQAGFKGKMGALAHSTLVHRIAVLSKAHSRKALLNPCHDAHVREALSHLRKAYARRGALVQKKAALTRLPLEQLLATCDDSLKGLRDRALLLFAWASGGRRRSEVAEARMEWLQALGPDQYLYDLRLSKTNQSGVDRPENLKPVVGPAGAALAQWLQAAGISEGPIFRRVFRNGRVGDAALTPLSVNNIVKERCALAGIEGNFSAHSLRSGFVTEAGRQSMALVDTMAMTGHQSASTVLGYFRAEAPLANKAARLLEDPGTEK</sequence>
<dbReference type="Gene3D" id="1.10.443.10">
    <property type="entry name" value="Intergrase catalytic core"/>
    <property type="match status" value="1"/>
</dbReference>
<dbReference type="InterPro" id="IPR010998">
    <property type="entry name" value="Integrase_recombinase_N"/>
</dbReference>
<dbReference type="InterPro" id="IPR011010">
    <property type="entry name" value="DNA_brk_join_enz"/>
</dbReference>
<dbReference type="PROSITE" id="PS51898">
    <property type="entry name" value="TYR_RECOMBINASE"/>
    <property type="match status" value="1"/>
</dbReference>
<dbReference type="Gene3D" id="1.10.150.130">
    <property type="match status" value="1"/>
</dbReference>
<name>A0ABR6RK10_9BURK</name>